<accession>A0A1E5G431</accession>
<proteinExistence type="predicted"/>
<evidence type="ECO:0000313" key="1">
    <source>
        <dbReference type="EMBL" id="OEF97798.1"/>
    </source>
</evidence>
<organism evidence="1 2">
    <name type="scientific">Desulfuribacillus alkaliarsenatis</name>
    <dbReference type="NCBI Taxonomy" id="766136"/>
    <lineage>
        <taxon>Bacteria</taxon>
        <taxon>Bacillati</taxon>
        <taxon>Bacillota</taxon>
        <taxon>Desulfuribacillia</taxon>
        <taxon>Desulfuribacillales</taxon>
        <taxon>Desulfuribacillaceae</taxon>
        <taxon>Desulfuribacillus</taxon>
    </lineage>
</organism>
<comment type="caution">
    <text evidence="1">The sequence shown here is derived from an EMBL/GenBank/DDBJ whole genome shotgun (WGS) entry which is preliminary data.</text>
</comment>
<dbReference type="EMBL" id="MIJE01000003">
    <property type="protein sequence ID" value="OEF97798.1"/>
    <property type="molecule type" value="Genomic_DNA"/>
</dbReference>
<gene>
    <name evidence="1" type="ORF">BHF68_13245</name>
</gene>
<dbReference type="AlphaFoldDB" id="A0A1E5G431"/>
<name>A0A1E5G431_9FIRM</name>
<evidence type="ECO:0000313" key="2">
    <source>
        <dbReference type="Proteomes" id="UP000094296"/>
    </source>
</evidence>
<keyword evidence="2" id="KW-1185">Reference proteome</keyword>
<dbReference type="Proteomes" id="UP000094296">
    <property type="component" value="Unassembled WGS sequence"/>
</dbReference>
<reference evidence="1 2" key="1">
    <citation type="submission" date="2016-09" db="EMBL/GenBank/DDBJ databases">
        <title>Draft genome sequence for the type strain of Desulfuribacillus alkaliarsenatis AHT28, an obligately anaerobic, sulfidogenic bacterium isolated from Russian soda lake sediments.</title>
        <authorList>
            <person name="Abin C.A."/>
            <person name="Hollibaugh J.T."/>
        </authorList>
    </citation>
    <scope>NUCLEOTIDE SEQUENCE [LARGE SCALE GENOMIC DNA]</scope>
    <source>
        <strain evidence="1 2">AHT28</strain>
    </source>
</reference>
<protein>
    <submittedName>
        <fullName evidence="1">Uncharacterized protein</fullName>
    </submittedName>
</protein>
<sequence length="142" mass="15980">MINYEELISQLGECCITDCGICKKDECLVGYCKQSLTSCLKQKDEFLDGGMEGIPYNDSKIYDNDSIINSLASLLLQCRNCNVYHDDECIINITRSSLEIILLGDYQDYKGSTLVYFNDLKSVNKEIADKVLASFQQKKSAS</sequence>
<dbReference type="STRING" id="766136.BHF68_13245"/>